<dbReference type="Gene3D" id="1.10.1330.10">
    <property type="entry name" value="Dockerin domain"/>
    <property type="match status" value="1"/>
</dbReference>
<dbReference type="InterPro" id="IPR036439">
    <property type="entry name" value="Dockerin_dom_sf"/>
</dbReference>
<dbReference type="PROSITE" id="PS00018">
    <property type="entry name" value="EF_HAND_1"/>
    <property type="match status" value="1"/>
</dbReference>
<evidence type="ECO:0000259" key="1">
    <source>
        <dbReference type="PROSITE" id="PS51766"/>
    </source>
</evidence>
<dbReference type="SUPFAM" id="SSF63446">
    <property type="entry name" value="Type I dockerin domain"/>
    <property type="match status" value="1"/>
</dbReference>
<dbReference type="GO" id="GO:0000272">
    <property type="term" value="P:polysaccharide catabolic process"/>
    <property type="evidence" value="ECO:0007669"/>
    <property type="project" value="InterPro"/>
</dbReference>
<dbReference type="Proteomes" id="UP000184394">
    <property type="component" value="Unassembled WGS sequence"/>
</dbReference>
<dbReference type="EMBL" id="FRCT01000023">
    <property type="protein sequence ID" value="SHM91180.1"/>
    <property type="molecule type" value="Genomic_DNA"/>
</dbReference>
<dbReference type="CDD" id="cd14256">
    <property type="entry name" value="Dockerin_I"/>
    <property type="match status" value="1"/>
</dbReference>
<reference evidence="2 3" key="1">
    <citation type="submission" date="2016-11" db="EMBL/GenBank/DDBJ databases">
        <authorList>
            <person name="Jaros S."/>
            <person name="Januszkiewicz K."/>
            <person name="Wedrychowicz H."/>
        </authorList>
    </citation>
    <scope>NUCLEOTIDE SEQUENCE [LARGE SCALE GENOMIC DNA]</scope>
    <source>
        <strain evidence="2 3">Y1</strain>
    </source>
</reference>
<dbReference type="PROSITE" id="PS51766">
    <property type="entry name" value="DOCKERIN"/>
    <property type="match status" value="1"/>
</dbReference>
<dbReference type="InterPro" id="IPR018247">
    <property type="entry name" value="EF_Hand_1_Ca_BS"/>
</dbReference>
<dbReference type="InterPro" id="IPR016134">
    <property type="entry name" value="Dockerin_dom"/>
</dbReference>
<protein>
    <recommendedName>
        <fullName evidence="1">Dockerin domain-containing protein</fullName>
    </recommendedName>
</protein>
<feature type="domain" description="Dockerin" evidence="1">
    <location>
        <begin position="94"/>
        <end position="171"/>
    </location>
</feature>
<dbReference type="AlphaFoldDB" id="A0A1M7MJS8"/>
<proteinExistence type="predicted"/>
<organism evidence="2 3">
    <name type="scientific">Ruminococcus flavefaciens</name>
    <dbReference type="NCBI Taxonomy" id="1265"/>
    <lineage>
        <taxon>Bacteria</taxon>
        <taxon>Bacillati</taxon>
        <taxon>Bacillota</taxon>
        <taxon>Clostridia</taxon>
        <taxon>Eubacteriales</taxon>
        <taxon>Oscillospiraceae</taxon>
        <taxon>Ruminococcus</taxon>
    </lineage>
</organism>
<gene>
    <name evidence="2" type="ORF">SAMN04487860_12333</name>
</gene>
<sequence length="174" mass="18352">MEQMISSQKEDENGKKYNSILKNCTFYGYKGSTLYSLTKTGTVKYNFVALDEEVETTTTTSTTAVSTTTTTTTSSTVVSSSGSGQTTTTVSAPVKTVWGDANCDGEVDMSDVVLIMQSLANPNKYGVTGTDKNHITSAGLSNASVVNNNGSVTNNDAVKIQLFLLGKAAPKSDK</sequence>
<evidence type="ECO:0000313" key="3">
    <source>
        <dbReference type="Proteomes" id="UP000184394"/>
    </source>
</evidence>
<accession>A0A1M7MJS8</accession>
<name>A0A1M7MJS8_RUMFL</name>
<evidence type="ECO:0000313" key="2">
    <source>
        <dbReference type="EMBL" id="SHM91180.1"/>
    </source>
</evidence>